<gene>
    <name evidence="1" type="ORF">AMTR_s00056p00191540</name>
</gene>
<name>U5CYI2_AMBTC</name>
<dbReference type="HOGENOM" id="CLU_1818412_0_0_1"/>
<accession>U5CYI2</accession>
<dbReference type="Gramene" id="ERN15229">
    <property type="protein sequence ID" value="ERN15229"/>
    <property type="gene ID" value="AMTR_s00056p00191540"/>
</dbReference>
<sequence length="142" mass="15859">MLNHAGYRAEGYCKVVSIGVLNEALRILEHVCGEPTCDVIVGDHIVVIVMKCGDALIRLEHNYYWESSSIKVLIADGTLSDWFQLDLLHLKHGDFSGFGVFFSNFSFTDVDKQFETSVGSNYIGVAIIELQYDNIEGICDFS</sequence>
<dbReference type="AlphaFoldDB" id="U5CYI2"/>
<dbReference type="Proteomes" id="UP000017836">
    <property type="component" value="Unassembled WGS sequence"/>
</dbReference>
<dbReference type="EMBL" id="KI392510">
    <property type="protein sequence ID" value="ERN15229.1"/>
    <property type="molecule type" value="Genomic_DNA"/>
</dbReference>
<evidence type="ECO:0000313" key="1">
    <source>
        <dbReference type="EMBL" id="ERN15229.1"/>
    </source>
</evidence>
<proteinExistence type="predicted"/>
<evidence type="ECO:0000313" key="2">
    <source>
        <dbReference type="Proteomes" id="UP000017836"/>
    </source>
</evidence>
<organism evidence="1 2">
    <name type="scientific">Amborella trichopoda</name>
    <dbReference type="NCBI Taxonomy" id="13333"/>
    <lineage>
        <taxon>Eukaryota</taxon>
        <taxon>Viridiplantae</taxon>
        <taxon>Streptophyta</taxon>
        <taxon>Embryophyta</taxon>
        <taxon>Tracheophyta</taxon>
        <taxon>Spermatophyta</taxon>
        <taxon>Magnoliopsida</taxon>
        <taxon>Amborellales</taxon>
        <taxon>Amborellaceae</taxon>
        <taxon>Amborella</taxon>
    </lineage>
</organism>
<protein>
    <submittedName>
        <fullName evidence="1">Uncharacterized protein</fullName>
    </submittedName>
</protein>
<keyword evidence="2" id="KW-1185">Reference proteome</keyword>
<reference evidence="2" key="1">
    <citation type="journal article" date="2013" name="Science">
        <title>The Amborella genome and the evolution of flowering plants.</title>
        <authorList>
            <consortium name="Amborella Genome Project"/>
        </authorList>
    </citation>
    <scope>NUCLEOTIDE SEQUENCE [LARGE SCALE GENOMIC DNA]</scope>
</reference>